<keyword evidence="4 6" id="KW-0862">Zinc</keyword>
<accession>A0A0K9NJ85</accession>
<feature type="region of interest" description="Disordered" evidence="7">
    <location>
        <begin position="416"/>
        <end position="440"/>
    </location>
</feature>
<dbReference type="SMART" id="SM00356">
    <property type="entry name" value="ZnF_C3H1"/>
    <property type="match status" value="5"/>
</dbReference>
<sequence length="1096" mass="123440">MNVEPQAISNGDSAAVPSEPTRLEASMGSVTAKIASARLIRLTESMKLEHQLMKVPLEHLKKTMRAKNHHSFEKEVSVVLSTVKELSKESVDSSTSDVVQKLNSLVSRFQGLKRKKKWRRRRKKSYCPIVESSIVQSPKNTIEEISAKVVSVCPNIEGVGYCGSSEFSSRTGNQTITDAVKTVTMTNDFQGRCLNLFEDISGNSLEKRDLDALSPSTDSTALEDCRISNTIEINIENLKRGDVKKADTKMQCSIPNDNSSLDYHGQNLLMVDSSKKSCLTSPLKRSVSEPQLLMESNKTNLSTNLAYEAKLHQMSQEARKLIGNTSKGVEREVSIQVRDHQKGIQSQLFPGLRFPLKTVSNQNARNKTWRREDLCAPPPQSTKHISQKASSSGSLQKAHDGSYVRKGNSLIRKSSTVAPPRQYLDSGASDRIDASSTSEDKIDHTDTMICSKIGGTNSCSEKSKSPPISFNSNIHISCTSDPLFIDNLHLNENKVEVGIEGVAVSSQSRNRKFDSSSPEHPNLLKIEKSKVNYSKPMVYVKHKSNQLVAAPGVKDGKSSVLLDNYHFVRNKNQFSCDDSLSNAHVKQVTSIENFKTDNQKSFTVVPQRENIECLFQRKHGKDIAITKKKLKKPRSMVWRLGVKSQHEKASFVRNILPHIFPWKRPDSWKLSRNNTSRKLSTRLISKKLQISRKRDTIYTVSKGGFSLRKSGVRSIGGSNLKWSKSIERHSKKANEEATLAVAEAERKKRERKVPLCHTAERIDSRVPRERIFRIGSLRYKMDSSRRTLVRLPDSLSSSAPNKQRPGQKTQLPFIPRRLLIGTDEYIRIGNGNQLIRDPKKHVRNLATDKIRWSLHTARLRLAKKRQYCQFFTRYGKCKKDNGKCPYIHDPKKVAICTKFLKGLCSGINCRLTHKVIPERMPDCSYFLQGLCSNTNCPYRHVKVKSTSSVCEGFLKGYCSDGDECRKKHSYVCPDFEATGKCIDGSSCKLHHPKVQNKSRKRKRSNTTNSSSNRKTGRSRYFISNTNVESNSRMLANEDKDGKEGLFCDGSEYISLEFDNEDMSNRVITNTQFSSSKCNNGVGIDHLIKPLLIMNHD</sequence>
<dbReference type="GO" id="GO:0003677">
    <property type="term" value="F:DNA binding"/>
    <property type="evidence" value="ECO:0007669"/>
    <property type="project" value="UniProtKB-KW"/>
</dbReference>
<keyword evidence="2" id="KW-0677">Repeat</keyword>
<dbReference type="PROSITE" id="PS50103">
    <property type="entry name" value="ZF_C3H1"/>
    <property type="match status" value="3"/>
</dbReference>
<dbReference type="FunFam" id="4.10.1000.10:FF:000008">
    <property type="entry name" value="zinc finger CCCH domain-containing protein 3"/>
    <property type="match status" value="1"/>
</dbReference>
<feature type="compositionally biased region" description="Basic residues" evidence="7">
    <location>
        <begin position="992"/>
        <end position="1004"/>
    </location>
</feature>
<dbReference type="PANTHER" id="PTHR46156:SF1">
    <property type="entry name" value="ZINC FINGER CCCH DOMAIN-CONTAINING PROTEIN 3"/>
    <property type="match status" value="1"/>
</dbReference>
<organism evidence="9 10">
    <name type="scientific">Zostera marina</name>
    <name type="common">Eelgrass</name>
    <dbReference type="NCBI Taxonomy" id="29655"/>
    <lineage>
        <taxon>Eukaryota</taxon>
        <taxon>Viridiplantae</taxon>
        <taxon>Streptophyta</taxon>
        <taxon>Embryophyta</taxon>
        <taxon>Tracheophyta</taxon>
        <taxon>Spermatophyta</taxon>
        <taxon>Magnoliopsida</taxon>
        <taxon>Liliopsida</taxon>
        <taxon>Zosteraceae</taxon>
        <taxon>Zostera</taxon>
    </lineage>
</organism>
<evidence type="ECO:0000256" key="1">
    <source>
        <dbReference type="ARBA" id="ARBA00022723"/>
    </source>
</evidence>
<dbReference type="Proteomes" id="UP000036987">
    <property type="component" value="Unassembled WGS sequence"/>
</dbReference>
<feature type="region of interest" description="Disordered" evidence="7">
    <location>
        <begin position="373"/>
        <end position="403"/>
    </location>
</feature>
<keyword evidence="1 6" id="KW-0479">Metal-binding</keyword>
<keyword evidence="3 6" id="KW-0863">Zinc-finger</keyword>
<dbReference type="GO" id="GO:0005634">
    <property type="term" value="C:nucleus"/>
    <property type="evidence" value="ECO:0000318"/>
    <property type="project" value="GO_Central"/>
</dbReference>
<proteinExistence type="predicted"/>
<feature type="region of interest" description="Disordered" evidence="7">
    <location>
        <begin position="992"/>
        <end position="1018"/>
    </location>
</feature>
<feature type="zinc finger region" description="C3H1-type" evidence="6">
    <location>
        <begin position="862"/>
        <end position="891"/>
    </location>
</feature>
<dbReference type="GO" id="GO:0008270">
    <property type="term" value="F:zinc ion binding"/>
    <property type="evidence" value="ECO:0007669"/>
    <property type="project" value="UniProtKB-KW"/>
</dbReference>
<comment type="caution">
    <text evidence="9">The sequence shown here is derived from an EMBL/GenBank/DDBJ whole genome shotgun (WGS) entry which is preliminary data.</text>
</comment>
<protein>
    <recommendedName>
        <fullName evidence="8">C3H1-type domain-containing protein</fullName>
    </recommendedName>
</protein>
<feature type="region of interest" description="Disordered" evidence="7">
    <location>
        <begin position="1"/>
        <end position="22"/>
    </location>
</feature>
<keyword evidence="10" id="KW-1185">Reference proteome</keyword>
<reference evidence="10" key="1">
    <citation type="journal article" date="2016" name="Nature">
        <title>The genome of the seagrass Zostera marina reveals angiosperm adaptation to the sea.</title>
        <authorList>
            <person name="Olsen J.L."/>
            <person name="Rouze P."/>
            <person name="Verhelst B."/>
            <person name="Lin Y.-C."/>
            <person name="Bayer T."/>
            <person name="Collen J."/>
            <person name="Dattolo E."/>
            <person name="De Paoli E."/>
            <person name="Dittami S."/>
            <person name="Maumus F."/>
            <person name="Michel G."/>
            <person name="Kersting A."/>
            <person name="Lauritano C."/>
            <person name="Lohaus R."/>
            <person name="Toepel M."/>
            <person name="Tonon T."/>
            <person name="Vanneste K."/>
            <person name="Amirebrahimi M."/>
            <person name="Brakel J."/>
            <person name="Bostroem C."/>
            <person name="Chovatia M."/>
            <person name="Grimwood J."/>
            <person name="Jenkins J.W."/>
            <person name="Jueterbock A."/>
            <person name="Mraz A."/>
            <person name="Stam W.T."/>
            <person name="Tice H."/>
            <person name="Bornberg-Bauer E."/>
            <person name="Green P.J."/>
            <person name="Pearson G.A."/>
            <person name="Procaccini G."/>
            <person name="Duarte C.M."/>
            <person name="Schmutz J."/>
            <person name="Reusch T.B.H."/>
            <person name="Van de Peer Y."/>
        </authorList>
    </citation>
    <scope>NUCLEOTIDE SEQUENCE [LARGE SCALE GENOMIC DNA]</scope>
    <source>
        <strain evidence="10">cv. Finnish</strain>
    </source>
</reference>
<dbReference type="OrthoDB" id="3247158at2759"/>
<feature type="domain" description="C3H1-type" evidence="8">
    <location>
        <begin position="862"/>
        <end position="891"/>
    </location>
</feature>
<evidence type="ECO:0000256" key="5">
    <source>
        <dbReference type="ARBA" id="ARBA00023125"/>
    </source>
</evidence>
<feature type="compositionally biased region" description="Polar residues" evidence="7">
    <location>
        <begin position="381"/>
        <end position="395"/>
    </location>
</feature>
<dbReference type="EMBL" id="LFYR01002147">
    <property type="protein sequence ID" value="KMZ56673.1"/>
    <property type="molecule type" value="Genomic_DNA"/>
</dbReference>
<feature type="zinc finger region" description="C3H1-type" evidence="6">
    <location>
        <begin position="944"/>
        <end position="971"/>
    </location>
</feature>
<feature type="compositionally biased region" description="Basic and acidic residues" evidence="7">
    <location>
        <begin position="428"/>
        <end position="440"/>
    </location>
</feature>
<evidence type="ECO:0000256" key="3">
    <source>
        <dbReference type="ARBA" id="ARBA00022771"/>
    </source>
</evidence>
<gene>
    <name evidence="9" type="ORF">ZOSMA_92G00340</name>
</gene>
<evidence type="ECO:0000313" key="10">
    <source>
        <dbReference type="Proteomes" id="UP000036987"/>
    </source>
</evidence>
<dbReference type="Gene3D" id="4.10.1000.10">
    <property type="entry name" value="Zinc finger, CCCH-type"/>
    <property type="match status" value="2"/>
</dbReference>
<evidence type="ECO:0000313" key="9">
    <source>
        <dbReference type="EMBL" id="KMZ56673.1"/>
    </source>
</evidence>
<evidence type="ECO:0000256" key="2">
    <source>
        <dbReference type="ARBA" id="ARBA00022737"/>
    </source>
</evidence>
<feature type="domain" description="C3H1-type" evidence="8">
    <location>
        <begin position="917"/>
        <end position="943"/>
    </location>
</feature>
<name>A0A0K9NJ85_ZOSMR</name>
<dbReference type="InterPro" id="IPR000571">
    <property type="entry name" value="Znf_CCCH"/>
</dbReference>
<dbReference type="STRING" id="29655.A0A0K9NJ85"/>
<evidence type="ECO:0000259" key="8">
    <source>
        <dbReference type="PROSITE" id="PS50103"/>
    </source>
</evidence>
<feature type="domain" description="C3H1-type" evidence="8">
    <location>
        <begin position="944"/>
        <end position="971"/>
    </location>
</feature>
<dbReference type="FunFam" id="4.10.1000.10:FF:000022">
    <property type="entry name" value="Zinc finger CCCH domain-containing protein 7"/>
    <property type="match status" value="1"/>
</dbReference>
<evidence type="ECO:0000256" key="6">
    <source>
        <dbReference type="PROSITE-ProRule" id="PRU00723"/>
    </source>
</evidence>
<feature type="zinc finger region" description="C3H1-type" evidence="6">
    <location>
        <begin position="917"/>
        <end position="943"/>
    </location>
</feature>
<evidence type="ECO:0000256" key="4">
    <source>
        <dbReference type="ARBA" id="ARBA00022833"/>
    </source>
</evidence>
<keyword evidence="5" id="KW-0238">DNA-binding</keyword>
<evidence type="ECO:0000256" key="7">
    <source>
        <dbReference type="SAM" id="MobiDB-lite"/>
    </source>
</evidence>
<dbReference type="AlphaFoldDB" id="A0A0K9NJ85"/>
<dbReference type="PANTHER" id="PTHR46156">
    <property type="entry name" value="CCCH ZINGC FINGER"/>
    <property type="match status" value="1"/>
</dbReference>